<dbReference type="EMBL" id="JACATK010000002">
    <property type="protein sequence ID" value="NWJ29411.1"/>
    <property type="molecule type" value="Genomic_DNA"/>
</dbReference>
<organism evidence="2 5">
    <name type="scientific">Marine Group I thaumarchaeote</name>
    <dbReference type="NCBI Taxonomy" id="2511932"/>
    <lineage>
        <taxon>Archaea</taxon>
        <taxon>Nitrososphaerota</taxon>
        <taxon>Marine Group I</taxon>
    </lineage>
</organism>
<dbReference type="Proteomes" id="UP000520052">
    <property type="component" value="Unassembled WGS sequence"/>
</dbReference>
<evidence type="ECO:0000313" key="1">
    <source>
        <dbReference type="EMBL" id="NWJ20047.1"/>
    </source>
</evidence>
<evidence type="ECO:0000313" key="3">
    <source>
        <dbReference type="EMBL" id="NWJ84583.1"/>
    </source>
</evidence>
<dbReference type="EMBL" id="JACATC010000012">
    <property type="protein sequence ID" value="NWJ84583.1"/>
    <property type="molecule type" value="Genomic_DNA"/>
</dbReference>
<name>A0A7K4MJM6_9ARCH</name>
<dbReference type="AlphaFoldDB" id="A0A7K4MJM6"/>
<evidence type="ECO:0000313" key="6">
    <source>
        <dbReference type="Proteomes" id="UP000587702"/>
    </source>
</evidence>
<dbReference type="Proteomes" id="UP000587702">
    <property type="component" value="Unassembled WGS sequence"/>
</dbReference>
<evidence type="ECO:0000313" key="5">
    <source>
        <dbReference type="Proteomes" id="UP000568446"/>
    </source>
</evidence>
<dbReference type="Proteomes" id="UP000568446">
    <property type="component" value="Unassembled WGS sequence"/>
</dbReference>
<protein>
    <submittedName>
        <fullName evidence="2">Uncharacterized protein</fullName>
    </submittedName>
</protein>
<gene>
    <name evidence="2" type="ORF">HX850_00595</name>
    <name evidence="3" type="ORF">HX854_07670</name>
    <name evidence="1" type="ORF">HX860_03115</name>
</gene>
<proteinExistence type="predicted"/>
<comment type="caution">
    <text evidence="2">The sequence shown here is derived from an EMBL/GenBank/DDBJ whole genome shotgun (WGS) entry which is preliminary data.</text>
</comment>
<reference evidence="4 5" key="1">
    <citation type="journal article" date="2019" name="Environ. Microbiol.">
        <title>Genomics insights into ecotype formation of ammonia-oxidizing archaea in the deep ocean.</title>
        <authorList>
            <person name="Wang Y."/>
            <person name="Huang J.M."/>
            <person name="Cui G.J."/>
            <person name="Nunoura T."/>
            <person name="Takaki Y."/>
            <person name="Li W.L."/>
            <person name="Li J."/>
            <person name="Gao Z.M."/>
            <person name="Takai K."/>
            <person name="Zhang A.Q."/>
            <person name="Stepanauskas R."/>
        </authorList>
    </citation>
    <scope>NUCLEOTIDE SEQUENCE [LARGE SCALE GENOMIC DNA]</scope>
    <source>
        <strain evidence="2 5">C4</strain>
        <strain evidence="1 6">L14</strain>
        <strain evidence="3 4">T3L1</strain>
    </source>
</reference>
<accession>A0A7K4MJM6</accession>
<reference evidence="2" key="2">
    <citation type="submission" date="2020-06" db="EMBL/GenBank/DDBJ databases">
        <authorList>
            <person name="Wang Y."/>
        </authorList>
    </citation>
    <scope>NUCLEOTIDE SEQUENCE</scope>
    <source>
        <strain evidence="2">C4</strain>
        <strain evidence="1">L14</strain>
        <strain evidence="3">T3L1</strain>
    </source>
</reference>
<sequence length="224" mass="27057">MNIEKTIKDCEIYLKQIKQYDPDPYYVNYFFNEYINSVNDIFNGIFEEGNRNFGLFISEKISQKKFDRKAKIKNDQNAMKFSEWYLIRYNQEHENSYPNFIKKICQFKNKFDKLPKIKIMIRASDRYEDDINQQIKVNLSNEKLCSKEELEIEVKRQLPIFLETINRKRSENNEPKVRENQVIASAFLEIEEYKDIEIVYAAEIYIPVIKRLVEESKKKIKELT</sequence>
<evidence type="ECO:0000313" key="4">
    <source>
        <dbReference type="Proteomes" id="UP000520052"/>
    </source>
</evidence>
<evidence type="ECO:0000313" key="2">
    <source>
        <dbReference type="EMBL" id="NWJ29411.1"/>
    </source>
</evidence>
<dbReference type="EMBL" id="JACATI010000002">
    <property type="protein sequence ID" value="NWJ20047.1"/>
    <property type="molecule type" value="Genomic_DNA"/>
</dbReference>